<dbReference type="AlphaFoldDB" id="A0A0Q3E3C7"/>
<evidence type="ECO:0000313" key="4">
    <source>
        <dbReference type="EnsemblPlants" id="KQJ82311"/>
    </source>
</evidence>
<evidence type="ECO:0000313" key="3">
    <source>
        <dbReference type="EMBL" id="KQJ82311.1"/>
    </source>
</evidence>
<feature type="region of interest" description="Disordered" evidence="1">
    <location>
        <begin position="210"/>
        <end position="236"/>
    </location>
</feature>
<dbReference type="InParanoid" id="A0A0Q3E3C7"/>
<feature type="signal peptide" evidence="2">
    <location>
        <begin position="1"/>
        <end position="20"/>
    </location>
</feature>
<organism evidence="3">
    <name type="scientific">Brachypodium distachyon</name>
    <name type="common">Purple false brome</name>
    <name type="synonym">Trachynia distachya</name>
    <dbReference type="NCBI Taxonomy" id="15368"/>
    <lineage>
        <taxon>Eukaryota</taxon>
        <taxon>Viridiplantae</taxon>
        <taxon>Streptophyta</taxon>
        <taxon>Embryophyta</taxon>
        <taxon>Tracheophyta</taxon>
        <taxon>Spermatophyta</taxon>
        <taxon>Magnoliopsida</taxon>
        <taxon>Liliopsida</taxon>
        <taxon>Poales</taxon>
        <taxon>Poaceae</taxon>
        <taxon>BOP clade</taxon>
        <taxon>Pooideae</taxon>
        <taxon>Stipodae</taxon>
        <taxon>Brachypodieae</taxon>
        <taxon>Brachypodium</taxon>
    </lineage>
</organism>
<dbReference type="STRING" id="15368.A0A0Q3E3C7"/>
<evidence type="ECO:0000313" key="5">
    <source>
        <dbReference type="Proteomes" id="UP000008810"/>
    </source>
</evidence>
<dbReference type="Gramene" id="KQJ82311">
    <property type="protein sequence ID" value="KQJ82311"/>
    <property type="gene ID" value="BRADI_5g08363v3"/>
</dbReference>
<keyword evidence="5" id="KW-1185">Reference proteome</keyword>
<feature type="compositionally biased region" description="Pro residues" evidence="1">
    <location>
        <begin position="152"/>
        <end position="166"/>
    </location>
</feature>
<evidence type="ECO:0000256" key="2">
    <source>
        <dbReference type="SAM" id="SignalP"/>
    </source>
</evidence>
<gene>
    <name evidence="3" type="ORF">BRADI_5g08363v3</name>
</gene>
<feature type="compositionally biased region" description="Polar residues" evidence="1">
    <location>
        <begin position="221"/>
        <end position="236"/>
    </location>
</feature>
<dbReference type="EnsemblPlants" id="KQJ82311">
    <property type="protein sequence ID" value="KQJ82311"/>
    <property type="gene ID" value="BRADI_5g08363v3"/>
</dbReference>
<dbReference type="Proteomes" id="UP000008810">
    <property type="component" value="Chromosome 5"/>
</dbReference>
<keyword evidence="2" id="KW-0732">Signal</keyword>
<reference evidence="3" key="2">
    <citation type="submission" date="2017-06" db="EMBL/GenBank/DDBJ databases">
        <title>WGS assembly of Brachypodium distachyon.</title>
        <authorList>
            <consortium name="The International Brachypodium Initiative"/>
            <person name="Lucas S."/>
            <person name="Harmon-Smith M."/>
            <person name="Lail K."/>
            <person name="Tice H."/>
            <person name="Grimwood J."/>
            <person name="Bruce D."/>
            <person name="Barry K."/>
            <person name="Shu S."/>
            <person name="Lindquist E."/>
            <person name="Wang M."/>
            <person name="Pitluck S."/>
            <person name="Vogel J.P."/>
            <person name="Garvin D.F."/>
            <person name="Mockler T.C."/>
            <person name="Schmutz J."/>
            <person name="Rokhsar D."/>
            <person name="Bevan M.W."/>
        </authorList>
    </citation>
    <scope>NUCLEOTIDE SEQUENCE</scope>
    <source>
        <strain evidence="3">Bd21</strain>
    </source>
</reference>
<accession>A0A0Q3E3C7</accession>
<reference evidence="4" key="3">
    <citation type="submission" date="2018-08" db="UniProtKB">
        <authorList>
            <consortium name="EnsemblPlants"/>
        </authorList>
    </citation>
    <scope>IDENTIFICATION</scope>
    <source>
        <strain evidence="4">cv. Bd21</strain>
    </source>
</reference>
<feature type="chain" id="PRO_5036297471" evidence="2">
    <location>
        <begin position="21"/>
        <end position="236"/>
    </location>
</feature>
<feature type="region of interest" description="Disordered" evidence="1">
    <location>
        <begin position="145"/>
        <end position="187"/>
    </location>
</feature>
<proteinExistence type="predicted"/>
<dbReference type="EMBL" id="CM000884">
    <property type="protein sequence ID" value="KQJ82311.1"/>
    <property type="molecule type" value="Genomic_DNA"/>
</dbReference>
<name>A0A0Q3E3C7_BRADI</name>
<protein>
    <submittedName>
        <fullName evidence="3 4">Uncharacterized protein</fullName>
    </submittedName>
</protein>
<dbReference type="OrthoDB" id="721771at2759"/>
<evidence type="ECO:0000256" key="1">
    <source>
        <dbReference type="SAM" id="MobiDB-lite"/>
    </source>
</evidence>
<sequence>MCLFFSLLFLSFLATEDTTAGGPRAAGGLRPVGGRLDAGRTRVRLARDAAPASAPTAVVFMEAAASVPVPAAAAPLALASPAVAPPAPAPTDPTPPASPVYEPTMKWMMAGPAAPMIGEDDDFVLALAQPPLPLYCPIHGHGPCPTRDGMASPPPSPTPPATPPRPDLISSGGGTPEADHDGDEDAGLYSVHPEARRLLRRFTAAMAAHYAGPAGGGWNPATLSLSSTDEGGPSIN</sequence>
<reference evidence="3 4" key="1">
    <citation type="journal article" date="2010" name="Nature">
        <title>Genome sequencing and analysis of the model grass Brachypodium distachyon.</title>
        <authorList>
            <consortium name="International Brachypodium Initiative"/>
        </authorList>
    </citation>
    <scope>NUCLEOTIDE SEQUENCE [LARGE SCALE GENOMIC DNA]</scope>
    <source>
        <strain evidence="3 4">Bd21</strain>
    </source>
</reference>